<reference evidence="8 9" key="1">
    <citation type="journal article" date="2019" name="Int. J. Syst. Evol. Microbiol.">
        <title>The Global Catalogue of Microorganisms (GCM) 10K type strain sequencing project: providing services to taxonomists for standard genome sequencing and annotation.</title>
        <authorList>
            <consortium name="The Broad Institute Genomics Platform"/>
            <consortium name="The Broad Institute Genome Sequencing Center for Infectious Disease"/>
            <person name="Wu L."/>
            <person name="Ma J."/>
        </authorList>
    </citation>
    <scope>NUCLEOTIDE SEQUENCE [LARGE SCALE GENOMIC DNA]</scope>
    <source>
        <strain evidence="8 9">JCM 6242</strain>
    </source>
</reference>
<dbReference type="Pfam" id="PF02838">
    <property type="entry name" value="Glyco_hydro_20b"/>
    <property type="match status" value="1"/>
</dbReference>
<evidence type="ECO:0000256" key="4">
    <source>
        <dbReference type="ARBA" id="ARBA00022801"/>
    </source>
</evidence>
<protein>
    <recommendedName>
        <fullName evidence="3">beta-N-acetylhexosaminidase</fullName>
        <ecNumber evidence="3">3.2.1.52</ecNumber>
    </recommendedName>
</protein>
<evidence type="ECO:0000259" key="6">
    <source>
        <dbReference type="Pfam" id="PF00728"/>
    </source>
</evidence>
<evidence type="ECO:0000259" key="7">
    <source>
        <dbReference type="Pfam" id="PF02838"/>
    </source>
</evidence>
<gene>
    <name evidence="8" type="ORF">GCM10010517_02410</name>
</gene>
<dbReference type="InterPro" id="IPR017853">
    <property type="entry name" value="GH"/>
</dbReference>
<dbReference type="Pfam" id="PF00728">
    <property type="entry name" value="Glyco_hydro_20"/>
    <property type="match status" value="1"/>
</dbReference>
<name>A0ABN3VP40_9ACTN</name>
<comment type="similarity">
    <text evidence="2">Belongs to the glycosyl hydrolase 20 family.</text>
</comment>
<dbReference type="InterPro" id="IPR025705">
    <property type="entry name" value="Beta_hexosaminidase_sua/sub"/>
</dbReference>
<dbReference type="Gene3D" id="3.30.379.10">
    <property type="entry name" value="Chitobiase/beta-hexosaminidase domain 2-like"/>
    <property type="match status" value="1"/>
</dbReference>
<evidence type="ECO:0000313" key="9">
    <source>
        <dbReference type="Proteomes" id="UP001500831"/>
    </source>
</evidence>
<keyword evidence="9" id="KW-1185">Reference proteome</keyword>
<evidence type="ECO:0000256" key="1">
    <source>
        <dbReference type="ARBA" id="ARBA00001231"/>
    </source>
</evidence>
<dbReference type="Gene3D" id="3.20.20.80">
    <property type="entry name" value="Glycosidases"/>
    <property type="match status" value="1"/>
</dbReference>
<evidence type="ECO:0000313" key="8">
    <source>
        <dbReference type="EMBL" id="GAA2845883.1"/>
    </source>
</evidence>
<evidence type="ECO:0000256" key="5">
    <source>
        <dbReference type="ARBA" id="ARBA00023295"/>
    </source>
</evidence>
<evidence type="ECO:0000256" key="3">
    <source>
        <dbReference type="ARBA" id="ARBA00012663"/>
    </source>
</evidence>
<dbReference type="EC" id="3.2.1.52" evidence="3"/>
<feature type="domain" description="Beta-hexosaminidase bacterial type N-terminal" evidence="7">
    <location>
        <begin position="28"/>
        <end position="77"/>
    </location>
</feature>
<evidence type="ECO:0000256" key="2">
    <source>
        <dbReference type="ARBA" id="ARBA00006285"/>
    </source>
</evidence>
<dbReference type="InterPro" id="IPR029018">
    <property type="entry name" value="Hex-like_dom2"/>
</dbReference>
<dbReference type="SUPFAM" id="SSF55545">
    <property type="entry name" value="beta-N-acetylhexosaminidase-like domain"/>
    <property type="match status" value="1"/>
</dbReference>
<dbReference type="PANTHER" id="PTHR22600">
    <property type="entry name" value="BETA-HEXOSAMINIDASE"/>
    <property type="match status" value="1"/>
</dbReference>
<accession>A0ABN3VP40</accession>
<organism evidence="8 9">
    <name type="scientific">Streptosporangium fragile</name>
    <dbReference type="NCBI Taxonomy" id="46186"/>
    <lineage>
        <taxon>Bacteria</taxon>
        <taxon>Bacillati</taxon>
        <taxon>Actinomycetota</taxon>
        <taxon>Actinomycetes</taxon>
        <taxon>Streptosporangiales</taxon>
        <taxon>Streptosporangiaceae</taxon>
        <taxon>Streptosporangium</taxon>
    </lineage>
</organism>
<proteinExistence type="inferred from homology"/>
<comment type="catalytic activity">
    <reaction evidence="1">
        <text>Hydrolysis of terminal non-reducing N-acetyl-D-hexosamine residues in N-acetyl-beta-D-hexosaminides.</text>
        <dbReference type="EC" id="3.2.1.52"/>
    </reaction>
</comment>
<dbReference type="RefSeq" id="WP_344966818.1">
    <property type="nucleotide sequence ID" value="NZ_BAAAVI010000001.1"/>
</dbReference>
<keyword evidence="4" id="KW-0378">Hydrolase</keyword>
<dbReference type="PRINTS" id="PR00738">
    <property type="entry name" value="GLHYDRLASE20"/>
</dbReference>
<feature type="domain" description="Glycoside hydrolase family 20 catalytic" evidence="6">
    <location>
        <begin position="81"/>
        <end position="401"/>
    </location>
</feature>
<dbReference type="InterPro" id="IPR015883">
    <property type="entry name" value="Glyco_hydro_20_cat"/>
</dbReference>
<sequence length="432" mass="48799">MIIPRPRRVAVLGGSVAFRQDLLRLMPDDPSLHEEGYRIDVSPAGIELTAGGPAGRFYGTRTLAQLGPAVPYGTIEDRPRFAWRGVMLDVARHFMPKAFVLRLIDVLAEHKLNVLHLHLTDDQGWRLEIRRHPRLTEVGARRGGFYTREDIREIVAHAAERFVTVVPEIEMPGHAQAAIAAYPHLGNDPSREIPVWSEWGISEHVLNLEESTIRFCQDVLDEVVELFPGPYVHVGGDECPVTEWERSPRARRRLAELGLRGPQDACAWFIGRMAAHLEKHSRKLVCWDEPDREPTPGTTVMIWRDEWADRGDNEIILAPHTRTYFDYRPSAGPFGDRPPADPDGTTVRDRVLTLADTYAFAPDPAARGVQCQLWTEYMPTPERVEFMALPRMCAFAEVAWGSSGDYPDFLRRLRPHLARLSALGVRTGPLIP</sequence>
<dbReference type="CDD" id="cd06563">
    <property type="entry name" value="GH20_chitobiase-like"/>
    <property type="match status" value="1"/>
</dbReference>
<dbReference type="Proteomes" id="UP001500831">
    <property type="component" value="Unassembled WGS sequence"/>
</dbReference>
<dbReference type="EMBL" id="BAAAVI010000001">
    <property type="protein sequence ID" value="GAA2845883.1"/>
    <property type="molecule type" value="Genomic_DNA"/>
</dbReference>
<comment type="caution">
    <text evidence="8">The sequence shown here is derived from an EMBL/GenBank/DDBJ whole genome shotgun (WGS) entry which is preliminary data.</text>
</comment>
<dbReference type="InterPro" id="IPR015882">
    <property type="entry name" value="HEX_bac_N"/>
</dbReference>
<keyword evidence="5" id="KW-0326">Glycosidase</keyword>
<dbReference type="PANTHER" id="PTHR22600:SF57">
    <property type="entry name" value="BETA-N-ACETYLHEXOSAMINIDASE"/>
    <property type="match status" value="1"/>
</dbReference>
<dbReference type="SUPFAM" id="SSF51445">
    <property type="entry name" value="(Trans)glycosidases"/>
    <property type="match status" value="1"/>
</dbReference>